<dbReference type="AlphaFoldDB" id="A0A917PMA7"/>
<name>A0A917PMA7_9DEIO</name>
<keyword evidence="1" id="KW-0812">Transmembrane</keyword>
<dbReference type="RefSeq" id="WP_188964202.1">
    <property type="nucleotide sequence ID" value="NZ_BMOE01000013.1"/>
</dbReference>
<feature type="transmembrane region" description="Helical" evidence="1">
    <location>
        <begin position="24"/>
        <end position="50"/>
    </location>
</feature>
<gene>
    <name evidence="2" type="ORF">GCM10008939_30910</name>
</gene>
<keyword evidence="1" id="KW-0472">Membrane</keyword>
<proteinExistence type="predicted"/>
<reference evidence="2" key="2">
    <citation type="submission" date="2020-09" db="EMBL/GenBank/DDBJ databases">
        <authorList>
            <person name="Sun Q."/>
            <person name="Ohkuma M."/>
        </authorList>
    </citation>
    <scope>NUCLEOTIDE SEQUENCE</scope>
    <source>
        <strain evidence="2">JCM 14371</strain>
    </source>
</reference>
<dbReference type="Proteomes" id="UP000635726">
    <property type="component" value="Unassembled WGS sequence"/>
</dbReference>
<dbReference type="EMBL" id="BMOE01000013">
    <property type="protein sequence ID" value="GGJ84833.1"/>
    <property type="molecule type" value="Genomic_DNA"/>
</dbReference>
<keyword evidence="3" id="KW-1185">Reference proteome</keyword>
<sequence>MTFPAPQTPALQVPARLSWVTVPLIVMLVLQVIGVLLLPLLVPLISAIAASPDFAASMNDSATDPASVRMVLGFLSAFVWVIEVFQIALAVLYVFVLRAVQAGRSWGRVAAIVLFVLGILNFPLGTLLGVFGLIGAFDAEVTAYCNR</sequence>
<accession>A0A917PMA7</accession>
<organism evidence="2 3">
    <name type="scientific">Deinococcus aquiradiocola</name>
    <dbReference type="NCBI Taxonomy" id="393059"/>
    <lineage>
        <taxon>Bacteria</taxon>
        <taxon>Thermotogati</taxon>
        <taxon>Deinococcota</taxon>
        <taxon>Deinococci</taxon>
        <taxon>Deinococcales</taxon>
        <taxon>Deinococcaceae</taxon>
        <taxon>Deinococcus</taxon>
    </lineage>
</organism>
<feature type="transmembrane region" description="Helical" evidence="1">
    <location>
        <begin position="70"/>
        <end position="97"/>
    </location>
</feature>
<reference evidence="2" key="1">
    <citation type="journal article" date="2014" name="Int. J. Syst. Evol. Microbiol.">
        <title>Complete genome sequence of Corynebacterium casei LMG S-19264T (=DSM 44701T), isolated from a smear-ripened cheese.</title>
        <authorList>
            <consortium name="US DOE Joint Genome Institute (JGI-PGF)"/>
            <person name="Walter F."/>
            <person name="Albersmeier A."/>
            <person name="Kalinowski J."/>
            <person name="Ruckert C."/>
        </authorList>
    </citation>
    <scope>NUCLEOTIDE SEQUENCE</scope>
    <source>
        <strain evidence="2">JCM 14371</strain>
    </source>
</reference>
<evidence type="ECO:0000313" key="2">
    <source>
        <dbReference type="EMBL" id="GGJ84833.1"/>
    </source>
</evidence>
<evidence type="ECO:0000256" key="1">
    <source>
        <dbReference type="SAM" id="Phobius"/>
    </source>
</evidence>
<feature type="transmembrane region" description="Helical" evidence="1">
    <location>
        <begin position="109"/>
        <end position="137"/>
    </location>
</feature>
<protein>
    <submittedName>
        <fullName evidence="2">Uncharacterized protein</fullName>
    </submittedName>
</protein>
<evidence type="ECO:0000313" key="3">
    <source>
        <dbReference type="Proteomes" id="UP000635726"/>
    </source>
</evidence>
<keyword evidence="1" id="KW-1133">Transmembrane helix</keyword>
<comment type="caution">
    <text evidence="2">The sequence shown here is derived from an EMBL/GenBank/DDBJ whole genome shotgun (WGS) entry which is preliminary data.</text>
</comment>